<evidence type="ECO:0000313" key="2">
    <source>
        <dbReference type="Proteomes" id="UP001162992"/>
    </source>
</evidence>
<sequence length="171" mass="19694">MDKCSVTAFNAFLHLVCKSLLLEDDKKFKTSFSNSQGMHRAMPSKDHALALLLRYACSFVRASNKGWMWFEEMIIIDKVHVYIINQHSMMQAPHFQTCMLDPVASQLQPLGHMHFQCPHYCYNDCTLRNKTTIYALDVKELLCAYICSKSSFSDHKSFTPNQLQCNLVSDN</sequence>
<proteinExistence type="predicted"/>
<dbReference type="Proteomes" id="UP001162992">
    <property type="component" value="Chromosome 5"/>
</dbReference>
<comment type="caution">
    <text evidence="1">The sequence shown here is derived from an EMBL/GenBank/DDBJ whole genome shotgun (WGS) entry which is preliminary data.</text>
</comment>
<keyword evidence="2" id="KW-1185">Reference proteome</keyword>
<gene>
    <name evidence="1" type="ORF">O6H91_05G121200</name>
</gene>
<accession>A0ACC2DSL5</accession>
<evidence type="ECO:0000313" key="1">
    <source>
        <dbReference type="EMBL" id="KAJ7557309.1"/>
    </source>
</evidence>
<reference evidence="2" key="1">
    <citation type="journal article" date="2024" name="Proc. Natl. Acad. Sci. U.S.A.">
        <title>Extraordinary preservation of gene collinearity over three hundred million years revealed in homosporous lycophytes.</title>
        <authorList>
            <person name="Li C."/>
            <person name="Wickell D."/>
            <person name="Kuo L.Y."/>
            <person name="Chen X."/>
            <person name="Nie B."/>
            <person name="Liao X."/>
            <person name="Peng D."/>
            <person name="Ji J."/>
            <person name="Jenkins J."/>
            <person name="Williams M."/>
            <person name="Shu S."/>
            <person name="Plott C."/>
            <person name="Barry K."/>
            <person name="Rajasekar S."/>
            <person name="Grimwood J."/>
            <person name="Han X."/>
            <person name="Sun S."/>
            <person name="Hou Z."/>
            <person name="He W."/>
            <person name="Dai G."/>
            <person name="Sun C."/>
            <person name="Schmutz J."/>
            <person name="Leebens-Mack J.H."/>
            <person name="Li F.W."/>
            <person name="Wang L."/>
        </authorList>
    </citation>
    <scope>NUCLEOTIDE SEQUENCE [LARGE SCALE GENOMIC DNA]</scope>
    <source>
        <strain evidence="2">cv. PW_Plant_1</strain>
    </source>
</reference>
<name>A0ACC2DSL5_DIPCM</name>
<dbReference type="EMBL" id="CM055096">
    <property type="protein sequence ID" value="KAJ7557309.1"/>
    <property type="molecule type" value="Genomic_DNA"/>
</dbReference>
<organism evidence="1 2">
    <name type="scientific">Diphasiastrum complanatum</name>
    <name type="common">Issler's clubmoss</name>
    <name type="synonym">Lycopodium complanatum</name>
    <dbReference type="NCBI Taxonomy" id="34168"/>
    <lineage>
        <taxon>Eukaryota</taxon>
        <taxon>Viridiplantae</taxon>
        <taxon>Streptophyta</taxon>
        <taxon>Embryophyta</taxon>
        <taxon>Tracheophyta</taxon>
        <taxon>Lycopodiopsida</taxon>
        <taxon>Lycopodiales</taxon>
        <taxon>Lycopodiaceae</taxon>
        <taxon>Lycopodioideae</taxon>
        <taxon>Diphasiastrum</taxon>
    </lineage>
</organism>
<protein>
    <submittedName>
        <fullName evidence="1">Uncharacterized protein</fullName>
    </submittedName>
</protein>